<dbReference type="Pfam" id="PF00990">
    <property type="entry name" value="GGDEF"/>
    <property type="match status" value="1"/>
</dbReference>
<keyword evidence="4" id="KW-0547">Nucleotide-binding</keyword>
<evidence type="ECO:0000259" key="6">
    <source>
        <dbReference type="PROSITE" id="PS50112"/>
    </source>
</evidence>
<proteinExistence type="predicted"/>
<dbReference type="InterPro" id="IPR035965">
    <property type="entry name" value="PAS-like_dom_sf"/>
</dbReference>
<evidence type="ECO:0000256" key="1">
    <source>
        <dbReference type="ARBA" id="ARBA00001946"/>
    </source>
</evidence>
<name>A0A3R9GLZ2_9ENTR</name>
<evidence type="ECO:0000259" key="7">
    <source>
        <dbReference type="PROSITE" id="PS50887"/>
    </source>
</evidence>
<feature type="domain" description="GGDEF" evidence="7">
    <location>
        <begin position="328"/>
        <end position="461"/>
    </location>
</feature>
<dbReference type="PROSITE" id="PS50112">
    <property type="entry name" value="PAS"/>
    <property type="match status" value="1"/>
</dbReference>
<evidence type="ECO:0000313" key="8">
    <source>
        <dbReference type="EMBL" id="RSE23229.1"/>
    </source>
</evidence>
<evidence type="ECO:0000256" key="4">
    <source>
        <dbReference type="ARBA" id="ARBA00023134"/>
    </source>
</evidence>
<dbReference type="Proteomes" id="UP000275331">
    <property type="component" value="Unassembled WGS sequence"/>
</dbReference>
<protein>
    <recommendedName>
        <fullName evidence="3">diguanylate cyclase</fullName>
        <ecNumber evidence="3">2.7.7.65</ecNumber>
    </recommendedName>
</protein>
<evidence type="ECO:0000256" key="2">
    <source>
        <dbReference type="ARBA" id="ARBA00004665"/>
    </source>
</evidence>
<accession>A0A3R9GLZ2</accession>
<comment type="caution">
    <text evidence="8">The sequence shown here is derived from an EMBL/GenBank/DDBJ whole genome shotgun (WGS) entry which is preliminary data.</text>
</comment>
<dbReference type="GO" id="GO:0005525">
    <property type="term" value="F:GTP binding"/>
    <property type="evidence" value="ECO:0007669"/>
    <property type="project" value="UniProtKB-KW"/>
</dbReference>
<dbReference type="SMART" id="SM00267">
    <property type="entry name" value="GGDEF"/>
    <property type="match status" value="1"/>
</dbReference>
<keyword evidence="4" id="KW-0342">GTP-binding</keyword>
<dbReference type="EC" id="2.7.7.65" evidence="3"/>
<dbReference type="RefSeq" id="WP_125294734.1">
    <property type="nucleotide sequence ID" value="NZ_DAIRID010000171.1"/>
</dbReference>
<dbReference type="Gene3D" id="3.30.450.20">
    <property type="entry name" value="PAS domain"/>
    <property type="match status" value="1"/>
</dbReference>
<dbReference type="InterPro" id="IPR043128">
    <property type="entry name" value="Rev_trsase/Diguanyl_cyclase"/>
</dbReference>
<dbReference type="SUPFAM" id="SSF55073">
    <property type="entry name" value="Nucleotide cyclase"/>
    <property type="match status" value="1"/>
</dbReference>
<dbReference type="NCBIfam" id="TIGR00254">
    <property type="entry name" value="GGDEF"/>
    <property type="match status" value="1"/>
</dbReference>
<dbReference type="SUPFAM" id="SSF55785">
    <property type="entry name" value="PYP-like sensor domain (PAS domain)"/>
    <property type="match status" value="1"/>
</dbReference>
<dbReference type="AlphaFoldDB" id="A0A3R9GLZ2"/>
<dbReference type="PANTHER" id="PTHR45138:SF9">
    <property type="entry name" value="DIGUANYLATE CYCLASE DGCM-RELATED"/>
    <property type="match status" value="1"/>
</dbReference>
<dbReference type="EMBL" id="RHXB01000014">
    <property type="protein sequence ID" value="RSE23229.1"/>
    <property type="molecule type" value="Genomic_DNA"/>
</dbReference>
<feature type="domain" description="PAS" evidence="6">
    <location>
        <begin position="178"/>
        <end position="233"/>
    </location>
</feature>
<dbReference type="OrthoDB" id="9813903at2"/>
<dbReference type="Gene3D" id="3.30.70.270">
    <property type="match status" value="1"/>
</dbReference>
<evidence type="ECO:0000256" key="5">
    <source>
        <dbReference type="ARBA" id="ARBA00034247"/>
    </source>
</evidence>
<sequence length="465" mass="52469">MNTAQKHNLLGDGAQVLRILTQVIPQLLPHRSLQDIVGDIQHALGSSVTWIAIERDGELQVHHTGEREDGYAQACQVLLHPRIIEHPYAWRILSWSQGVGELFYPGLDMPFGQLQTGILCKLPLRDYASTAWLFLAYQHTLPSITILKHGVTILADKLRDYLLEQSAREFAFQELQQISEQYKILFERAPVLMNSFDRNGRCTLWNGECERVFGWTIDEINQAQDPLALFYPDPAIRSDVRESVNTSPLTAMKEWHPLRRDGTMLTTLWANILLPDNSVLNIGLDITARKQAERILTLKATIDDLTQCLNRAEILKKLESELDATTGDPFAVLMIDLDYFKRINDSWGHAAGDKALRHFCDCMRACRFPEFYVGRLGGEEFLVILKEADCDDAVTFTTQLRETLITTPLLLNEQPVTLSFSAGALAVKGKTLILSQVLTEADKALYQAKHTGRSRTVCVRPGDIC</sequence>
<dbReference type="GO" id="GO:0052621">
    <property type="term" value="F:diguanylate cyclase activity"/>
    <property type="evidence" value="ECO:0007669"/>
    <property type="project" value="UniProtKB-EC"/>
</dbReference>
<dbReference type="InterPro" id="IPR050469">
    <property type="entry name" value="Diguanylate_Cyclase"/>
</dbReference>
<organism evidence="8 9">
    <name type="scientific">Atlantibacter subterraneus</name>
    <dbReference type="NCBI Taxonomy" id="255519"/>
    <lineage>
        <taxon>Bacteria</taxon>
        <taxon>Pseudomonadati</taxon>
        <taxon>Pseudomonadota</taxon>
        <taxon>Gammaproteobacteria</taxon>
        <taxon>Enterobacterales</taxon>
        <taxon>Enterobacteriaceae</taxon>
        <taxon>Atlantibacter</taxon>
    </lineage>
</organism>
<gene>
    <name evidence="8" type="ORF">EGT71_18760</name>
</gene>
<dbReference type="InterPro" id="IPR000160">
    <property type="entry name" value="GGDEF_dom"/>
</dbReference>
<comment type="cofactor">
    <cofactor evidence="1">
        <name>Mg(2+)</name>
        <dbReference type="ChEBI" id="CHEBI:18420"/>
    </cofactor>
</comment>
<dbReference type="PANTHER" id="PTHR45138">
    <property type="entry name" value="REGULATORY COMPONENTS OF SENSORY TRANSDUCTION SYSTEM"/>
    <property type="match status" value="1"/>
</dbReference>
<dbReference type="InterPro" id="IPR000014">
    <property type="entry name" value="PAS"/>
</dbReference>
<dbReference type="CDD" id="cd01949">
    <property type="entry name" value="GGDEF"/>
    <property type="match status" value="1"/>
</dbReference>
<reference evidence="8 9" key="1">
    <citation type="submission" date="2018-10" db="EMBL/GenBank/DDBJ databases">
        <title>Transmission dynamics of multidrug resistant bacteria on intensive care unit surfaces.</title>
        <authorList>
            <person name="D'Souza A.W."/>
            <person name="Potter R.F."/>
            <person name="Wallace M."/>
            <person name="Shupe A."/>
            <person name="Patel S."/>
            <person name="Sun S."/>
            <person name="Gul D."/>
            <person name="Kwon J.H."/>
            <person name="Andleeb S."/>
            <person name="Burnham C.-A.D."/>
            <person name="Dantas G."/>
        </authorList>
    </citation>
    <scope>NUCLEOTIDE SEQUENCE [LARGE SCALE GENOMIC DNA]</scope>
    <source>
        <strain evidence="8 9">AS_373</strain>
    </source>
</reference>
<dbReference type="PROSITE" id="PS50887">
    <property type="entry name" value="GGDEF"/>
    <property type="match status" value="1"/>
</dbReference>
<dbReference type="InterPro" id="IPR029787">
    <property type="entry name" value="Nucleotide_cyclase"/>
</dbReference>
<evidence type="ECO:0000256" key="3">
    <source>
        <dbReference type="ARBA" id="ARBA00012528"/>
    </source>
</evidence>
<dbReference type="NCBIfam" id="TIGR00229">
    <property type="entry name" value="sensory_box"/>
    <property type="match status" value="1"/>
</dbReference>
<comment type="pathway">
    <text evidence="2">Purine metabolism; 3',5'-cyclic di-GMP biosynthesis.</text>
</comment>
<comment type="catalytic activity">
    <reaction evidence="5">
        <text>2 GTP = 3',3'-c-di-GMP + 2 diphosphate</text>
        <dbReference type="Rhea" id="RHEA:24898"/>
        <dbReference type="ChEBI" id="CHEBI:33019"/>
        <dbReference type="ChEBI" id="CHEBI:37565"/>
        <dbReference type="ChEBI" id="CHEBI:58805"/>
        <dbReference type="EC" id="2.7.7.65"/>
    </reaction>
</comment>
<evidence type="ECO:0000313" key="9">
    <source>
        <dbReference type="Proteomes" id="UP000275331"/>
    </source>
</evidence>